<name>A0A0F9ET39_9ZZZZ</name>
<reference evidence="1" key="1">
    <citation type="journal article" date="2015" name="Nature">
        <title>Complex archaea that bridge the gap between prokaryotes and eukaryotes.</title>
        <authorList>
            <person name="Spang A."/>
            <person name="Saw J.H."/>
            <person name="Jorgensen S.L."/>
            <person name="Zaremba-Niedzwiedzka K."/>
            <person name="Martijn J."/>
            <person name="Lind A.E."/>
            <person name="van Eijk R."/>
            <person name="Schleper C."/>
            <person name="Guy L."/>
            <person name="Ettema T.J."/>
        </authorList>
    </citation>
    <scope>NUCLEOTIDE SEQUENCE</scope>
</reference>
<organism evidence="1">
    <name type="scientific">marine sediment metagenome</name>
    <dbReference type="NCBI Taxonomy" id="412755"/>
    <lineage>
        <taxon>unclassified sequences</taxon>
        <taxon>metagenomes</taxon>
        <taxon>ecological metagenomes</taxon>
    </lineage>
</organism>
<accession>A0A0F9ET39</accession>
<dbReference type="EMBL" id="LAZR01023800">
    <property type="protein sequence ID" value="KKL77273.1"/>
    <property type="molecule type" value="Genomic_DNA"/>
</dbReference>
<comment type="caution">
    <text evidence="1">The sequence shown here is derived from an EMBL/GenBank/DDBJ whole genome shotgun (WGS) entry which is preliminary data.</text>
</comment>
<dbReference type="AntiFam" id="ANF00119">
    <property type="entry name" value="Shadow ORF (opposite ftsZ)"/>
</dbReference>
<evidence type="ECO:0000313" key="1">
    <source>
        <dbReference type="EMBL" id="KKL77273.1"/>
    </source>
</evidence>
<dbReference type="AlphaFoldDB" id="A0A0F9ET39"/>
<protein>
    <recommendedName>
        <fullName evidence="2">NAD-specific glutamate dehydrogenase</fullName>
    </recommendedName>
</protein>
<gene>
    <name evidence="1" type="ORF">LCGC14_2036560</name>
</gene>
<proteinExistence type="predicted"/>
<evidence type="ECO:0008006" key="2">
    <source>
        <dbReference type="Google" id="ProtNLM"/>
    </source>
</evidence>
<sequence length="325" mass="33691">MADVAIVGGGVILEELVGLAGGGIALGFEVLEEIGLGRVLRLGGLFFVMRLDTLSGGTLLRLSGLFRHALSGQRLGHAAARDGDVMRLVAGIDPGGDDADAHPAGHAFVEGRADDDVRVAVDLLADDVRGFVQLEQREVVTAGDVDENALGTVEADLVQQRIGDGLLGGLLRAIFALGFARAHHRLAHLVHHGADIGKVEVDEARTDHQVGHALDALIEHVVGQREGFGERGLFVGETEQVLVRNDDQRIDHLLKGLDALLGLAHALAALELEGLGHDADGQNPKLARGLGDDRGRTGAGAAAHAGIAGTATDALEIPTAISLGS</sequence>